<dbReference type="Pfam" id="PF13359">
    <property type="entry name" value="DDE_Tnp_4"/>
    <property type="match status" value="1"/>
</dbReference>
<dbReference type="EMBL" id="JARBHB010000002">
    <property type="protein sequence ID" value="KAJ8894465.1"/>
    <property type="molecule type" value="Genomic_DNA"/>
</dbReference>
<proteinExistence type="predicted"/>
<sequence>MGGEPLPFTFVGDEAFAFSTHMQRPYGGKNLSREKKTYNYRLSRAKRYIEYSFGILTNKWRIFHRALDINVNDVATLVKACCALHNIVRERDGVDFDCTSSIIGLEEGDDLIQPENKRSALTIGEMSAQYFSSGGGSLPWQHRIQY</sequence>
<keyword evidence="5" id="KW-1185">Reference proteome</keyword>
<evidence type="ECO:0000313" key="5">
    <source>
        <dbReference type="Proteomes" id="UP001159363"/>
    </source>
</evidence>
<evidence type="ECO:0000313" key="4">
    <source>
        <dbReference type="EMBL" id="KAJ8894465.1"/>
    </source>
</evidence>
<dbReference type="Proteomes" id="UP001159363">
    <property type="component" value="Chromosome 2"/>
</dbReference>
<protein>
    <recommendedName>
        <fullName evidence="3">DDE Tnp4 domain-containing protein</fullName>
    </recommendedName>
</protein>
<comment type="cofactor">
    <cofactor evidence="1">
        <name>a divalent metal cation</name>
        <dbReference type="ChEBI" id="CHEBI:60240"/>
    </cofactor>
</comment>
<keyword evidence="2" id="KW-0479">Metal-binding</keyword>
<evidence type="ECO:0000259" key="3">
    <source>
        <dbReference type="Pfam" id="PF13359"/>
    </source>
</evidence>
<gene>
    <name evidence="4" type="ORF">PR048_007119</name>
</gene>
<name>A0ABQ9ICR8_9NEOP</name>
<evidence type="ECO:0000256" key="1">
    <source>
        <dbReference type="ARBA" id="ARBA00001968"/>
    </source>
</evidence>
<organism evidence="4 5">
    <name type="scientific">Dryococelus australis</name>
    <dbReference type="NCBI Taxonomy" id="614101"/>
    <lineage>
        <taxon>Eukaryota</taxon>
        <taxon>Metazoa</taxon>
        <taxon>Ecdysozoa</taxon>
        <taxon>Arthropoda</taxon>
        <taxon>Hexapoda</taxon>
        <taxon>Insecta</taxon>
        <taxon>Pterygota</taxon>
        <taxon>Neoptera</taxon>
        <taxon>Polyneoptera</taxon>
        <taxon>Phasmatodea</taxon>
        <taxon>Verophasmatodea</taxon>
        <taxon>Anareolatae</taxon>
        <taxon>Phasmatidae</taxon>
        <taxon>Eurycanthinae</taxon>
        <taxon>Dryococelus</taxon>
    </lineage>
</organism>
<comment type="caution">
    <text evidence="4">The sequence shown here is derived from an EMBL/GenBank/DDBJ whole genome shotgun (WGS) entry which is preliminary data.</text>
</comment>
<reference evidence="4 5" key="1">
    <citation type="submission" date="2023-02" db="EMBL/GenBank/DDBJ databases">
        <title>LHISI_Scaffold_Assembly.</title>
        <authorList>
            <person name="Stuart O.P."/>
            <person name="Cleave R."/>
            <person name="Magrath M.J.L."/>
            <person name="Mikheyev A.S."/>
        </authorList>
    </citation>
    <scope>NUCLEOTIDE SEQUENCE [LARGE SCALE GENOMIC DNA]</scope>
    <source>
        <strain evidence="4">Daus_M_001</strain>
        <tissue evidence="4">Leg muscle</tissue>
    </source>
</reference>
<accession>A0ABQ9ICR8</accession>
<dbReference type="InterPro" id="IPR027806">
    <property type="entry name" value="HARBI1_dom"/>
</dbReference>
<evidence type="ECO:0000256" key="2">
    <source>
        <dbReference type="ARBA" id="ARBA00022723"/>
    </source>
</evidence>
<feature type="domain" description="DDE Tnp4" evidence="3">
    <location>
        <begin position="10"/>
        <end position="86"/>
    </location>
</feature>